<feature type="transmembrane region" description="Helical" evidence="1">
    <location>
        <begin position="259"/>
        <end position="284"/>
    </location>
</feature>
<evidence type="ECO:0000313" key="2">
    <source>
        <dbReference type="EMBL" id="KRO82650.1"/>
    </source>
</evidence>
<reference evidence="2 3" key="1">
    <citation type="submission" date="2015-10" db="EMBL/GenBank/DDBJ databases">
        <title>Metagenome-Assembled Genomes uncover a global brackish microbiome.</title>
        <authorList>
            <person name="Hugerth L.W."/>
            <person name="Larsson J."/>
            <person name="Alneberg J."/>
            <person name="Lindh M.V."/>
            <person name="Legrand C."/>
            <person name="Pinhassi J."/>
            <person name="Andersson A.F."/>
        </authorList>
    </citation>
    <scope>NUCLEOTIDE SEQUENCE [LARGE SCALE GENOMIC DNA]</scope>
    <source>
        <strain evidence="2">BACL22 MAG-120619-bin3</strain>
    </source>
</reference>
<dbReference type="InterPro" id="IPR036259">
    <property type="entry name" value="MFS_trans_sf"/>
</dbReference>
<name>A0A0R2TCM5_9GAMM</name>
<evidence type="ECO:0008006" key="4">
    <source>
        <dbReference type="Google" id="ProtNLM"/>
    </source>
</evidence>
<feature type="transmembrane region" description="Helical" evidence="1">
    <location>
        <begin position="123"/>
        <end position="146"/>
    </location>
</feature>
<feature type="non-terminal residue" evidence="2">
    <location>
        <position position="1"/>
    </location>
</feature>
<feature type="transmembrane region" description="Helical" evidence="1">
    <location>
        <begin position="219"/>
        <end position="238"/>
    </location>
</feature>
<accession>A0A0R2TCM5</accession>
<feature type="transmembrane region" description="Helical" evidence="1">
    <location>
        <begin position="166"/>
        <end position="184"/>
    </location>
</feature>
<protein>
    <recommendedName>
        <fullName evidence="4">MFS transporter</fullName>
    </recommendedName>
</protein>
<evidence type="ECO:0000256" key="1">
    <source>
        <dbReference type="SAM" id="Phobius"/>
    </source>
</evidence>
<feature type="transmembrane region" description="Helical" evidence="1">
    <location>
        <begin position="69"/>
        <end position="92"/>
    </location>
</feature>
<feature type="transmembrane region" description="Helical" evidence="1">
    <location>
        <begin position="30"/>
        <end position="49"/>
    </location>
</feature>
<dbReference type="Proteomes" id="UP000051242">
    <property type="component" value="Unassembled WGS sequence"/>
</dbReference>
<feature type="transmembrane region" description="Helical" evidence="1">
    <location>
        <begin position="304"/>
        <end position="323"/>
    </location>
</feature>
<dbReference type="SUPFAM" id="SSF103473">
    <property type="entry name" value="MFS general substrate transporter"/>
    <property type="match status" value="1"/>
</dbReference>
<proteinExistence type="predicted"/>
<keyword evidence="1" id="KW-1133">Transmembrane helix</keyword>
<organism evidence="2 3">
    <name type="scientific">OM182 bacterium BACL3 MAG-120619-bin3</name>
    <dbReference type="NCBI Taxonomy" id="1655593"/>
    <lineage>
        <taxon>Bacteria</taxon>
        <taxon>Pseudomonadati</taxon>
        <taxon>Pseudomonadota</taxon>
        <taxon>Gammaproteobacteria</taxon>
        <taxon>OMG group</taxon>
        <taxon>OM182 clade</taxon>
    </lineage>
</organism>
<dbReference type="EMBL" id="LICD01000033">
    <property type="protein sequence ID" value="KRO82650.1"/>
    <property type="molecule type" value="Genomic_DNA"/>
</dbReference>
<keyword evidence="1" id="KW-0812">Transmembrane</keyword>
<keyword evidence="1" id="KW-0472">Membrane</keyword>
<sequence length="337" mass="36620">GADEALAYDSLKALGREDQWAHFLERTTRFVSVGFFVSMITGGLIYDATVVNGVLGSLDSNLSLAQTSVIRLPVIFTLVSSVVVFFIAIGFYDIDKQRLSALRETQAQDTSLLMRLARPFKQIGVAASWTLGHRFVLFVILAALMLDSVARQFVVLASEYYRVIDIPVSLFGFIGAGVSLISIANARLSRFLVTTQVPLTNFLSLSGLLLLGLFGASFAIPWIGLVFAIASFSVLGMVQFQSSYYLNRMVESDLRATVLSFRGLALNLGLGIASVFYTGLVASLRSGMPDGSEDEIFIGALPAFPLYFIGLFVLLLFAGKVFVRDSTPFKRIGGKAI</sequence>
<evidence type="ECO:0000313" key="3">
    <source>
        <dbReference type="Proteomes" id="UP000051242"/>
    </source>
</evidence>
<gene>
    <name evidence="2" type="ORF">ABR85_06100</name>
</gene>
<feature type="transmembrane region" description="Helical" evidence="1">
    <location>
        <begin position="191"/>
        <end position="213"/>
    </location>
</feature>
<comment type="caution">
    <text evidence="2">The sequence shown here is derived from an EMBL/GenBank/DDBJ whole genome shotgun (WGS) entry which is preliminary data.</text>
</comment>
<dbReference type="AlphaFoldDB" id="A0A0R2TCM5"/>